<comment type="caution">
    <text evidence="2">The sequence shown here is derived from an EMBL/GenBank/DDBJ whole genome shotgun (WGS) entry which is preliminary data.</text>
</comment>
<feature type="domain" description="DUF2383" evidence="1">
    <location>
        <begin position="43"/>
        <end position="136"/>
    </location>
</feature>
<dbReference type="SUPFAM" id="SSF47240">
    <property type="entry name" value="Ferritin-like"/>
    <property type="match status" value="1"/>
</dbReference>
<dbReference type="Gene3D" id="1.20.1260.10">
    <property type="match status" value="1"/>
</dbReference>
<dbReference type="InterPro" id="IPR019052">
    <property type="entry name" value="DUF2383"/>
</dbReference>
<accession>A0A4R3TBV3</accession>
<dbReference type="InterPro" id="IPR009078">
    <property type="entry name" value="Ferritin-like_SF"/>
</dbReference>
<gene>
    <name evidence="2" type="ORF">EDD61_11029</name>
</gene>
<evidence type="ECO:0000313" key="3">
    <source>
        <dbReference type="Proteomes" id="UP000295773"/>
    </source>
</evidence>
<protein>
    <submittedName>
        <fullName evidence="2">Uncharacterized protein DUF2383</fullName>
    </submittedName>
</protein>
<proteinExistence type="predicted"/>
<name>A0A4R3TBV3_9FIRM</name>
<reference evidence="2 3" key="1">
    <citation type="submission" date="2019-03" db="EMBL/GenBank/DDBJ databases">
        <title>Genomic Encyclopedia of Type Strains, Phase IV (KMG-IV): sequencing the most valuable type-strain genomes for metagenomic binning, comparative biology and taxonomic classification.</title>
        <authorList>
            <person name="Goeker M."/>
        </authorList>
    </citation>
    <scope>NUCLEOTIDE SEQUENCE [LARGE SCALE GENOMIC DNA]</scope>
    <source>
        <strain evidence="2 3">DSM 29481</strain>
    </source>
</reference>
<evidence type="ECO:0000259" key="1">
    <source>
        <dbReference type="Pfam" id="PF09537"/>
    </source>
</evidence>
<organism evidence="2 3">
    <name type="scientific">Longicatena caecimuris</name>
    <dbReference type="NCBI Taxonomy" id="1796635"/>
    <lineage>
        <taxon>Bacteria</taxon>
        <taxon>Bacillati</taxon>
        <taxon>Bacillota</taxon>
        <taxon>Erysipelotrichia</taxon>
        <taxon>Erysipelotrichales</taxon>
        <taxon>Erysipelotrichaceae</taxon>
        <taxon>Longicatena</taxon>
    </lineage>
</organism>
<sequence length="185" mass="21462">MWFEPYMVRAEHGFFSARTHLRIDIKNELHNNREVKSMEDKLLEELNQLLKGTHMGASIFEDLREKIKSETLHKEFDEILLMLHIHEKSLTGLILAHGGEPIDSAGIMGTITDVISHIKNLTVDSDKEVLKVAVHNMEMGAKALHDFDARNFILDDETEKTIAIMKDDYASIYHKLDRYRIEFEE</sequence>
<dbReference type="InterPro" id="IPR012347">
    <property type="entry name" value="Ferritin-like"/>
</dbReference>
<evidence type="ECO:0000313" key="2">
    <source>
        <dbReference type="EMBL" id="TCU59222.1"/>
    </source>
</evidence>
<dbReference type="EMBL" id="SMBP01000010">
    <property type="protein sequence ID" value="TCU59222.1"/>
    <property type="molecule type" value="Genomic_DNA"/>
</dbReference>
<dbReference type="Pfam" id="PF09537">
    <property type="entry name" value="DUF2383"/>
    <property type="match status" value="1"/>
</dbReference>
<keyword evidence="3" id="KW-1185">Reference proteome</keyword>
<dbReference type="AlphaFoldDB" id="A0A4R3TBV3"/>
<dbReference type="Proteomes" id="UP000295773">
    <property type="component" value="Unassembled WGS sequence"/>
</dbReference>